<dbReference type="Pfam" id="PF01382">
    <property type="entry name" value="Avidin"/>
    <property type="match status" value="1"/>
</dbReference>
<keyword evidence="2" id="KW-0964">Secreted</keyword>
<dbReference type="SUPFAM" id="SSF50876">
    <property type="entry name" value="Avidin/streptavidin"/>
    <property type="match status" value="1"/>
</dbReference>
<evidence type="ECO:0000313" key="4">
    <source>
        <dbReference type="EMBL" id="KAH3735135.1"/>
    </source>
</evidence>
<reference evidence="4" key="2">
    <citation type="submission" date="2020-11" db="EMBL/GenBank/DDBJ databases">
        <authorList>
            <person name="McCartney M.A."/>
            <person name="Auch B."/>
            <person name="Kono T."/>
            <person name="Mallez S."/>
            <person name="Becker A."/>
            <person name="Gohl D.M."/>
            <person name="Silverstein K.A.T."/>
            <person name="Koren S."/>
            <person name="Bechman K.B."/>
            <person name="Herman A."/>
            <person name="Abrahante J.E."/>
            <person name="Garbe J."/>
        </authorList>
    </citation>
    <scope>NUCLEOTIDE SEQUENCE</scope>
    <source>
        <strain evidence="4">Duluth1</strain>
        <tissue evidence="4">Whole animal</tissue>
    </source>
</reference>
<protein>
    <submittedName>
        <fullName evidence="4">Uncharacterized protein</fullName>
    </submittedName>
</protein>
<dbReference type="AlphaFoldDB" id="A0A9D4CY20"/>
<dbReference type="Proteomes" id="UP000828390">
    <property type="component" value="Unassembled WGS sequence"/>
</dbReference>
<dbReference type="GO" id="GO:0009374">
    <property type="term" value="F:biotin binding"/>
    <property type="evidence" value="ECO:0007669"/>
    <property type="project" value="InterPro"/>
</dbReference>
<evidence type="ECO:0000313" key="5">
    <source>
        <dbReference type="Proteomes" id="UP000828390"/>
    </source>
</evidence>
<dbReference type="Gene3D" id="2.40.128.30">
    <property type="entry name" value="Avidin-like"/>
    <property type="match status" value="1"/>
</dbReference>
<comment type="caution">
    <text evidence="4">The sequence shown here is derived from an EMBL/GenBank/DDBJ whole genome shotgun (WGS) entry which is preliminary data.</text>
</comment>
<proteinExistence type="predicted"/>
<gene>
    <name evidence="4" type="ORF">DPMN_041597</name>
</gene>
<sequence length="112" mass="12317">MCENPIDPSQNGCLRAGVWKNDLNSVMQITSSYGQIRGFYCSVVGQATSSYMLSGRYLVGTPNTVIMGWTVAWQNFKMKTESSTSWSAISYTGDVIESVSSDVIPDSALERR</sequence>
<dbReference type="InterPro" id="IPR005468">
    <property type="entry name" value="Avidin/str"/>
</dbReference>
<keyword evidence="3" id="KW-0732">Signal</keyword>
<reference evidence="4" key="1">
    <citation type="journal article" date="2019" name="bioRxiv">
        <title>The Genome of the Zebra Mussel, Dreissena polymorpha: A Resource for Invasive Species Research.</title>
        <authorList>
            <person name="McCartney M.A."/>
            <person name="Auch B."/>
            <person name="Kono T."/>
            <person name="Mallez S."/>
            <person name="Zhang Y."/>
            <person name="Obille A."/>
            <person name="Becker A."/>
            <person name="Abrahante J.E."/>
            <person name="Garbe J."/>
            <person name="Badalamenti J.P."/>
            <person name="Herman A."/>
            <person name="Mangelson H."/>
            <person name="Liachko I."/>
            <person name="Sullivan S."/>
            <person name="Sone E.D."/>
            <person name="Koren S."/>
            <person name="Silverstein K.A.T."/>
            <person name="Beckman K.B."/>
            <person name="Gohl D.M."/>
        </authorList>
    </citation>
    <scope>NUCLEOTIDE SEQUENCE</scope>
    <source>
        <strain evidence="4">Duluth1</strain>
        <tissue evidence="4">Whole animal</tissue>
    </source>
</reference>
<comment type="subcellular location">
    <subcellularLocation>
        <location evidence="1">Secreted</location>
    </subcellularLocation>
</comment>
<dbReference type="GO" id="GO:0005576">
    <property type="term" value="C:extracellular region"/>
    <property type="evidence" value="ECO:0007669"/>
    <property type="project" value="UniProtKB-SubCell"/>
</dbReference>
<evidence type="ECO:0000256" key="3">
    <source>
        <dbReference type="ARBA" id="ARBA00022729"/>
    </source>
</evidence>
<dbReference type="InterPro" id="IPR036896">
    <property type="entry name" value="Avidin-like_sf"/>
</dbReference>
<dbReference type="EMBL" id="JAIWYP010000011">
    <property type="protein sequence ID" value="KAH3735135.1"/>
    <property type="molecule type" value="Genomic_DNA"/>
</dbReference>
<dbReference type="PROSITE" id="PS51326">
    <property type="entry name" value="AVIDIN_2"/>
    <property type="match status" value="1"/>
</dbReference>
<accession>A0A9D4CY20</accession>
<evidence type="ECO:0000256" key="2">
    <source>
        <dbReference type="ARBA" id="ARBA00022525"/>
    </source>
</evidence>
<evidence type="ECO:0000256" key="1">
    <source>
        <dbReference type="ARBA" id="ARBA00004613"/>
    </source>
</evidence>
<organism evidence="4 5">
    <name type="scientific">Dreissena polymorpha</name>
    <name type="common">Zebra mussel</name>
    <name type="synonym">Mytilus polymorpha</name>
    <dbReference type="NCBI Taxonomy" id="45954"/>
    <lineage>
        <taxon>Eukaryota</taxon>
        <taxon>Metazoa</taxon>
        <taxon>Spiralia</taxon>
        <taxon>Lophotrochozoa</taxon>
        <taxon>Mollusca</taxon>
        <taxon>Bivalvia</taxon>
        <taxon>Autobranchia</taxon>
        <taxon>Heteroconchia</taxon>
        <taxon>Euheterodonta</taxon>
        <taxon>Imparidentia</taxon>
        <taxon>Neoheterodontei</taxon>
        <taxon>Myida</taxon>
        <taxon>Dreissenoidea</taxon>
        <taxon>Dreissenidae</taxon>
        <taxon>Dreissena</taxon>
    </lineage>
</organism>
<name>A0A9D4CY20_DREPO</name>
<keyword evidence="5" id="KW-1185">Reference proteome</keyword>